<evidence type="ECO:0000256" key="1">
    <source>
        <dbReference type="SAM" id="MobiDB-lite"/>
    </source>
</evidence>
<dbReference type="EMBL" id="BSXU01005324">
    <property type="protein sequence ID" value="GMG52530.1"/>
    <property type="molecule type" value="Genomic_DNA"/>
</dbReference>
<comment type="caution">
    <text evidence="2">The sequence shown here is derived from an EMBL/GenBank/DDBJ whole genome shotgun (WGS) entry which is preliminary data.</text>
</comment>
<keyword evidence="3" id="KW-1185">Reference proteome</keyword>
<proteinExistence type="predicted"/>
<dbReference type="AlphaFoldDB" id="A0A9W6Z6R1"/>
<gene>
    <name evidence="2" type="ORF">Amon01_000733600</name>
</gene>
<sequence>MTGDHCIHDQGGVHFARHNIIKCNEFLIKIASQKNALTTHDVFFKYDEAMEKLIKDPMTTFSPRLFKQFESHQLTADWSQSELPLLSSQHATSLTARVPSTRPQNSNGPRSSSRCGKRTKDQQLVQPIHHYQTQGLFFRCSTMLKSSMITQRPNFCLELLS</sequence>
<accession>A0A9W6Z6R1</accession>
<dbReference type="Proteomes" id="UP001165063">
    <property type="component" value="Unassembled WGS sequence"/>
</dbReference>
<name>A0A9W6Z6R1_AMBMO</name>
<evidence type="ECO:0000313" key="3">
    <source>
        <dbReference type="Proteomes" id="UP001165063"/>
    </source>
</evidence>
<feature type="region of interest" description="Disordered" evidence="1">
    <location>
        <begin position="94"/>
        <end position="119"/>
    </location>
</feature>
<evidence type="ECO:0000313" key="2">
    <source>
        <dbReference type="EMBL" id="GMG52530.1"/>
    </source>
</evidence>
<feature type="compositionally biased region" description="Polar residues" evidence="1">
    <location>
        <begin position="101"/>
        <end position="114"/>
    </location>
</feature>
<organism evidence="2 3">
    <name type="scientific">Ambrosiozyma monospora</name>
    <name type="common">Yeast</name>
    <name type="synonym">Endomycopsis monosporus</name>
    <dbReference type="NCBI Taxonomy" id="43982"/>
    <lineage>
        <taxon>Eukaryota</taxon>
        <taxon>Fungi</taxon>
        <taxon>Dikarya</taxon>
        <taxon>Ascomycota</taxon>
        <taxon>Saccharomycotina</taxon>
        <taxon>Pichiomycetes</taxon>
        <taxon>Pichiales</taxon>
        <taxon>Pichiaceae</taxon>
        <taxon>Ambrosiozyma</taxon>
    </lineage>
</organism>
<reference evidence="2" key="1">
    <citation type="submission" date="2023-04" db="EMBL/GenBank/DDBJ databases">
        <title>Ambrosiozyma monospora NBRC 1965.</title>
        <authorList>
            <person name="Ichikawa N."/>
            <person name="Sato H."/>
            <person name="Tonouchi N."/>
        </authorList>
    </citation>
    <scope>NUCLEOTIDE SEQUENCE</scope>
    <source>
        <strain evidence="2">NBRC 1965</strain>
    </source>
</reference>
<protein>
    <submittedName>
        <fullName evidence="2">Unnamed protein product</fullName>
    </submittedName>
</protein>